<proteinExistence type="predicted"/>
<evidence type="ECO:0000313" key="3">
    <source>
        <dbReference type="Proteomes" id="UP000011744"/>
    </source>
</evidence>
<keyword evidence="3" id="KW-1185">Reference proteome</keyword>
<protein>
    <submittedName>
        <fullName evidence="2">Transglutaminase-like enzyme, putative cysteine protease</fullName>
    </submittedName>
</protein>
<dbReference type="SUPFAM" id="SSF54001">
    <property type="entry name" value="Cysteine proteinases"/>
    <property type="match status" value="1"/>
</dbReference>
<dbReference type="GO" id="GO:0006508">
    <property type="term" value="P:proteolysis"/>
    <property type="evidence" value="ECO:0007669"/>
    <property type="project" value="UniProtKB-KW"/>
</dbReference>
<dbReference type="InterPro" id="IPR002931">
    <property type="entry name" value="Transglutaminase-like"/>
</dbReference>
<dbReference type="AlphaFoldDB" id="M2ZTZ8"/>
<dbReference type="eggNOG" id="COG1305">
    <property type="taxonomic scope" value="Bacteria"/>
</dbReference>
<evidence type="ECO:0000313" key="2">
    <source>
        <dbReference type="EMBL" id="EME70847.1"/>
    </source>
</evidence>
<dbReference type="InterPro" id="IPR038765">
    <property type="entry name" value="Papain-like_cys_pep_sf"/>
</dbReference>
<accession>M2ZTZ8</accession>
<sequence length="233" mass="25713">MLAGPKPSGSIMTVDPRALQPAKFVQSDDPAIVAFATDAAAGAADRLDAAIRLYYAVRDKVIYNPYVRFNQPETYSASDILAAGNGFCIPKAALLAACARAIGIPARLGFADVRNHLATPKLIEKNGSDVFCWHSFAEIMAEDQWVKATPAFNLALCEKFGVHPLEWDGKTDSVFHPFDKQDRRHMEYVQERGSYYDVPYEEIAATYRERCPLMMVDDPWGTGADFAAEAKAQ</sequence>
<gene>
    <name evidence="2" type="ORF">H261_06434</name>
</gene>
<dbReference type="PANTHER" id="PTHR33490:SF3">
    <property type="entry name" value="CONSERVED INTEGRAL MEMBRANE PROTEIN"/>
    <property type="match status" value="1"/>
</dbReference>
<organism evidence="2 3">
    <name type="scientific">Paramagnetospirillum caucaseum</name>
    <dbReference type="NCBI Taxonomy" id="1244869"/>
    <lineage>
        <taxon>Bacteria</taxon>
        <taxon>Pseudomonadati</taxon>
        <taxon>Pseudomonadota</taxon>
        <taxon>Alphaproteobacteria</taxon>
        <taxon>Rhodospirillales</taxon>
        <taxon>Magnetospirillaceae</taxon>
        <taxon>Paramagnetospirillum</taxon>
    </lineage>
</organism>
<reference evidence="2 3" key="1">
    <citation type="journal article" date="2014" name="Genome Announc.">
        <title>Draft Genome Sequence of Magnetospirillum sp. Strain SO-1, a Freshwater Magnetotactic Bacterium Isolated from the Ol'khovka River, Russia.</title>
        <authorList>
            <person name="Grouzdev D.S."/>
            <person name="Dziuba M.V."/>
            <person name="Sukhacheva M.S."/>
            <person name="Mardanov A.V."/>
            <person name="Beletskiy A.V."/>
            <person name="Kuznetsov B.B."/>
            <person name="Skryabin K.G."/>
        </authorList>
    </citation>
    <scope>NUCLEOTIDE SEQUENCE [LARGE SCALE GENOMIC DNA]</scope>
    <source>
        <strain evidence="2 3">SO-1</strain>
    </source>
</reference>
<keyword evidence="2" id="KW-0645">Protease</keyword>
<dbReference type="STRING" id="1244869.H261_06434"/>
<evidence type="ECO:0000259" key="1">
    <source>
        <dbReference type="Pfam" id="PF01841"/>
    </source>
</evidence>
<dbReference type="PATRIC" id="fig|1244869.3.peg.1294"/>
<dbReference type="EMBL" id="AONQ01000012">
    <property type="protein sequence ID" value="EME70847.1"/>
    <property type="molecule type" value="Genomic_DNA"/>
</dbReference>
<keyword evidence="2" id="KW-0378">Hydrolase</keyword>
<dbReference type="GO" id="GO:0008233">
    <property type="term" value="F:peptidase activity"/>
    <property type="evidence" value="ECO:0007669"/>
    <property type="project" value="UniProtKB-KW"/>
</dbReference>
<dbReference type="Proteomes" id="UP000011744">
    <property type="component" value="Unassembled WGS sequence"/>
</dbReference>
<dbReference type="PANTHER" id="PTHR33490">
    <property type="entry name" value="BLR5614 PROTEIN-RELATED"/>
    <property type="match status" value="1"/>
</dbReference>
<dbReference type="Pfam" id="PF01841">
    <property type="entry name" value="Transglut_core"/>
    <property type="match status" value="1"/>
</dbReference>
<name>M2ZTZ8_9PROT</name>
<comment type="caution">
    <text evidence="2">The sequence shown here is derived from an EMBL/GenBank/DDBJ whole genome shotgun (WGS) entry which is preliminary data.</text>
</comment>
<feature type="domain" description="Transglutaminase-like" evidence="1">
    <location>
        <begin position="35"/>
        <end position="150"/>
    </location>
</feature>
<dbReference type="Gene3D" id="3.10.620.30">
    <property type="match status" value="1"/>
</dbReference>